<dbReference type="NCBIfam" id="TIGR00593">
    <property type="entry name" value="pola"/>
    <property type="match status" value="1"/>
</dbReference>
<dbReference type="NCBIfam" id="NF004397">
    <property type="entry name" value="PRK05755.1"/>
    <property type="match status" value="1"/>
</dbReference>
<dbReference type="Pfam" id="PF02739">
    <property type="entry name" value="5_3_exonuc_N"/>
    <property type="match status" value="1"/>
</dbReference>
<dbReference type="InterPro" id="IPR020046">
    <property type="entry name" value="5-3_exonucl_a-hlix_arch_N"/>
</dbReference>
<dbReference type="CDD" id="cd06139">
    <property type="entry name" value="DNA_polA_I_Ecoli_like_exo"/>
    <property type="match status" value="1"/>
</dbReference>
<dbReference type="GO" id="GO:0003677">
    <property type="term" value="F:DNA binding"/>
    <property type="evidence" value="ECO:0007669"/>
    <property type="project" value="UniProtKB-UniRule"/>
</dbReference>
<dbReference type="SUPFAM" id="SSF53098">
    <property type="entry name" value="Ribonuclease H-like"/>
    <property type="match status" value="1"/>
</dbReference>
<feature type="domain" description="3'-5' exonuclease" evidence="19">
    <location>
        <begin position="406"/>
        <end position="599"/>
    </location>
</feature>
<dbReference type="GO" id="GO:0006261">
    <property type="term" value="P:DNA-templated DNA replication"/>
    <property type="evidence" value="ECO:0007669"/>
    <property type="project" value="UniProtKB-UniRule"/>
</dbReference>
<keyword evidence="8" id="KW-0540">Nuclease</keyword>
<feature type="region of interest" description="Disordered" evidence="18">
    <location>
        <begin position="361"/>
        <end position="381"/>
    </location>
</feature>
<keyword evidence="6 17" id="KW-0548">Nucleotidyltransferase</keyword>
<evidence type="ECO:0000256" key="8">
    <source>
        <dbReference type="ARBA" id="ARBA00022722"/>
    </source>
</evidence>
<dbReference type="FunFam" id="1.10.150.20:FF:000003">
    <property type="entry name" value="DNA polymerase I"/>
    <property type="match status" value="1"/>
</dbReference>
<dbReference type="InterPro" id="IPR001098">
    <property type="entry name" value="DNA-dir_DNA_pol_A_palm_dom"/>
</dbReference>
<accession>A0A2S4M6G0</accession>
<evidence type="ECO:0000256" key="16">
    <source>
        <dbReference type="NCBIfam" id="TIGR00593"/>
    </source>
</evidence>
<dbReference type="CDD" id="cd09898">
    <property type="entry name" value="H3TH_53EXO"/>
    <property type="match status" value="1"/>
</dbReference>
<dbReference type="GO" id="GO:0003887">
    <property type="term" value="F:DNA-directed DNA polymerase activity"/>
    <property type="evidence" value="ECO:0007669"/>
    <property type="project" value="UniProtKB-UniRule"/>
</dbReference>
<comment type="function">
    <text evidence="17">In addition to polymerase activity, this DNA polymerase exhibits 3'-5' and 5'-3' exonuclease activity.</text>
</comment>
<name>A0A2S4M6G0_9HYPH</name>
<evidence type="ECO:0000256" key="6">
    <source>
        <dbReference type="ARBA" id="ARBA00022695"/>
    </source>
</evidence>
<keyword evidence="12 17" id="KW-0239">DNA-directed DNA polymerase</keyword>
<dbReference type="Pfam" id="PF00476">
    <property type="entry name" value="DNA_pol_A"/>
    <property type="match status" value="1"/>
</dbReference>
<dbReference type="InterPro" id="IPR002298">
    <property type="entry name" value="DNA_polymerase_A"/>
</dbReference>
<proteinExistence type="inferred from homology"/>
<dbReference type="SMART" id="SM00482">
    <property type="entry name" value="POLAc"/>
    <property type="match status" value="1"/>
</dbReference>
<evidence type="ECO:0000256" key="12">
    <source>
        <dbReference type="ARBA" id="ARBA00022932"/>
    </source>
</evidence>
<evidence type="ECO:0000256" key="3">
    <source>
        <dbReference type="ARBA" id="ARBA00012417"/>
    </source>
</evidence>
<evidence type="ECO:0000259" key="20">
    <source>
        <dbReference type="SMART" id="SM00475"/>
    </source>
</evidence>
<dbReference type="InterPro" id="IPR002421">
    <property type="entry name" value="5-3_exonuclease"/>
</dbReference>
<evidence type="ECO:0000256" key="17">
    <source>
        <dbReference type="RuleBase" id="RU004460"/>
    </source>
</evidence>
<dbReference type="InterPro" id="IPR043502">
    <property type="entry name" value="DNA/RNA_pol_sf"/>
</dbReference>
<dbReference type="PRINTS" id="PR00868">
    <property type="entry name" value="DNAPOLI"/>
</dbReference>
<dbReference type="CDD" id="cd09859">
    <property type="entry name" value="PIN_53EXO"/>
    <property type="match status" value="1"/>
</dbReference>
<dbReference type="InterPro" id="IPR018320">
    <property type="entry name" value="DNA_polymerase_1"/>
</dbReference>
<dbReference type="PROSITE" id="PS00447">
    <property type="entry name" value="DNA_POLYMERASE_A"/>
    <property type="match status" value="1"/>
</dbReference>
<dbReference type="Proteomes" id="UP000236919">
    <property type="component" value="Unassembled WGS sequence"/>
</dbReference>
<organism evidence="22 23">
    <name type="scientific">Bosea psychrotolerans</name>
    <dbReference type="NCBI Taxonomy" id="1871628"/>
    <lineage>
        <taxon>Bacteria</taxon>
        <taxon>Pseudomonadati</taxon>
        <taxon>Pseudomonadota</taxon>
        <taxon>Alphaproteobacteria</taxon>
        <taxon>Hyphomicrobiales</taxon>
        <taxon>Boseaceae</taxon>
        <taxon>Bosea</taxon>
    </lineage>
</organism>
<dbReference type="RefSeq" id="WP_103719090.1">
    <property type="nucleotide sequence ID" value="NZ_PQFZ01000009.1"/>
</dbReference>
<dbReference type="GO" id="GO:0006302">
    <property type="term" value="P:double-strand break repair"/>
    <property type="evidence" value="ECO:0007669"/>
    <property type="project" value="TreeGrafter"/>
</dbReference>
<dbReference type="EC" id="2.7.7.7" evidence="3 16"/>
<dbReference type="SUPFAM" id="SSF56672">
    <property type="entry name" value="DNA/RNA polymerases"/>
    <property type="match status" value="1"/>
</dbReference>
<keyword evidence="7 17" id="KW-0235">DNA replication</keyword>
<dbReference type="InterPro" id="IPR002562">
    <property type="entry name" value="3'-5'_exonuclease_dom"/>
</dbReference>
<keyword evidence="10 17" id="KW-0378">Hydrolase</keyword>
<evidence type="ECO:0000256" key="5">
    <source>
        <dbReference type="ARBA" id="ARBA00022679"/>
    </source>
</evidence>
<gene>
    <name evidence="17" type="primary">polA</name>
    <name evidence="22" type="ORF">CYD53_1091</name>
</gene>
<dbReference type="SMART" id="SM00475">
    <property type="entry name" value="53EXOc"/>
    <property type="match status" value="1"/>
</dbReference>
<dbReference type="FunFam" id="3.30.420.10:FF:000026">
    <property type="entry name" value="DNA polymerase I"/>
    <property type="match status" value="1"/>
</dbReference>
<feature type="domain" description="DNA-directed DNA polymerase family A palm" evidence="21">
    <location>
        <begin position="768"/>
        <end position="974"/>
    </location>
</feature>
<dbReference type="Gene3D" id="3.30.420.10">
    <property type="entry name" value="Ribonuclease H-like superfamily/Ribonuclease H"/>
    <property type="match status" value="1"/>
</dbReference>
<evidence type="ECO:0000256" key="14">
    <source>
        <dbReference type="ARBA" id="ARBA00023204"/>
    </source>
</evidence>
<evidence type="ECO:0000256" key="7">
    <source>
        <dbReference type="ARBA" id="ARBA00022705"/>
    </source>
</evidence>
<dbReference type="FunFam" id="1.20.1060.10:FF:000001">
    <property type="entry name" value="DNA polymerase I"/>
    <property type="match status" value="1"/>
</dbReference>
<dbReference type="AlphaFoldDB" id="A0A2S4M6G0"/>
<dbReference type="CDD" id="cd08637">
    <property type="entry name" value="DNA_pol_A_pol_I_C"/>
    <property type="match status" value="1"/>
</dbReference>
<dbReference type="Pfam" id="PF01367">
    <property type="entry name" value="5_3_exonuc"/>
    <property type="match status" value="1"/>
</dbReference>
<evidence type="ECO:0000256" key="2">
    <source>
        <dbReference type="ARBA" id="ARBA00011541"/>
    </source>
</evidence>
<keyword evidence="5 17" id="KW-0808">Transferase</keyword>
<keyword evidence="13 17" id="KW-0238">DNA-binding</keyword>
<dbReference type="SUPFAM" id="SSF88723">
    <property type="entry name" value="PIN domain-like"/>
    <property type="match status" value="1"/>
</dbReference>
<dbReference type="OrthoDB" id="9806424at2"/>
<evidence type="ECO:0000256" key="1">
    <source>
        <dbReference type="ARBA" id="ARBA00007705"/>
    </source>
</evidence>
<dbReference type="InterPro" id="IPR008918">
    <property type="entry name" value="HhH2"/>
</dbReference>
<dbReference type="SMART" id="SM00474">
    <property type="entry name" value="35EXOc"/>
    <property type="match status" value="1"/>
</dbReference>
<evidence type="ECO:0000256" key="4">
    <source>
        <dbReference type="ARBA" id="ARBA00020311"/>
    </source>
</evidence>
<evidence type="ECO:0000256" key="10">
    <source>
        <dbReference type="ARBA" id="ARBA00022801"/>
    </source>
</evidence>
<dbReference type="InterPro" id="IPR020045">
    <property type="entry name" value="DNA_polI_H3TH"/>
</dbReference>
<dbReference type="InterPro" id="IPR036397">
    <property type="entry name" value="RNaseH_sf"/>
</dbReference>
<keyword evidence="14 17" id="KW-0234">DNA repair</keyword>
<keyword evidence="11 17" id="KW-0269">Exonuclease</keyword>
<dbReference type="SUPFAM" id="SSF47807">
    <property type="entry name" value="5' to 3' exonuclease, C-terminal subdomain"/>
    <property type="match status" value="1"/>
</dbReference>
<keyword evidence="23" id="KW-1185">Reference proteome</keyword>
<evidence type="ECO:0000256" key="15">
    <source>
        <dbReference type="ARBA" id="ARBA00049244"/>
    </source>
</evidence>
<dbReference type="InterPro" id="IPR036279">
    <property type="entry name" value="5-3_exonuclease_C_sf"/>
</dbReference>
<dbReference type="InterPro" id="IPR019760">
    <property type="entry name" value="DNA-dir_DNA_pol_A_CS"/>
</dbReference>
<evidence type="ECO:0000313" key="22">
    <source>
        <dbReference type="EMBL" id="POR50294.1"/>
    </source>
</evidence>
<dbReference type="FunFam" id="1.10.150.20:FF:000002">
    <property type="entry name" value="DNA polymerase I"/>
    <property type="match status" value="1"/>
</dbReference>
<dbReference type="SMART" id="SM00279">
    <property type="entry name" value="HhH2"/>
    <property type="match status" value="1"/>
</dbReference>
<evidence type="ECO:0000313" key="23">
    <source>
        <dbReference type="Proteomes" id="UP000236919"/>
    </source>
</evidence>
<comment type="subunit">
    <text evidence="2">Single-chain monomer with multiple functions.</text>
</comment>
<dbReference type="GO" id="GO:0008409">
    <property type="term" value="F:5'-3' exonuclease activity"/>
    <property type="evidence" value="ECO:0007669"/>
    <property type="project" value="UniProtKB-UniRule"/>
</dbReference>
<feature type="domain" description="5'-3' exonuclease" evidence="20">
    <location>
        <begin position="17"/>
        <end position="294"/>
    </location>
</feature>
<sequence>MSETAPKTTAPDLKPGDHLFLVDGSNFIFRAYFQSINQDRKYNARSDGLPSGAVRLFATKMFQFVREGVLGVKPTHLAIVFDKTENSFRKALYPAYKGNRSEPPPDLIPQFPLMREAVRAFGLIPVEQDVYEADDLIATYARQAREAGADVLIVSADKDLMQLVGPGVAMYDPASGDAKKGAGFRAERRIGEPEVVEYFGVMPNRVVDVQALAGDATDNVPGAPGIGIKTAAQLIGEYGDLETLLARAGEIKQPKRRETLTNPEVIEKIRISHKLVTLVDDVKVETPLSHLTLADPDPARLVAFLKAMEFTTITKRVAEAYGADVAAIDADEALAPGGARAAELKALYVGADAAEGGFAAPTTASDAGAEPASAQPSNGDGWMKPSDLAAARKNEAIGGKIGRTAYECVRTLADLERWIGWAYEAGQVALDTETNSLDAMQADLVGVSLAVAPGRACYIPLQHRGGTDLFGSGMVEGQIPLDQAVAALKPLLVDPGVLKIGQNLKYDLLILERHGLSVAPIEDTMLISYALDAGNNNHGMDRLSELHLGHETIPFSQVAGTGKAQVTFDKIALDKATDYAAEDADVTLRLWRALKPRLAAEGKTTVYETLERPLIAVLARMEQRGIAIDRQILSRLSGEFAQSLARLEDEIYEVAGEKFLIGSPKQLGDILFGKMGLSGAKKTATGQWATGAGVLEELAEQGHPLPSKILEWRQLAKLKSTYTDSLPTYLHPQTNRVHTSYALAATTTGRLSSSEPNLQNIPIRTEAGRKIRTAFVAEKGHKLISADYSQIELRLLAHIADIPQLRQAFADGIDIHAMTASEMFGVPVQGMPSEVRRRAKAINFGIIYGISAFGLANQLAISREEAGAYIRKYFERFPGIRDYMDQTKTFVRANGHVTTIFGRVCHFPAVASKNPSERAFVERQAINAPIQGSAADIIRRAMIRMEGALAAARLDARMLLQVHDELVFEVPEAQVEATLPVVRQVMVEAPHPAVQLRVPLQVDARAANNWDEAH</sequence>
<dbReference type="GO" id="GO:0008408">
    <property type="term" value="F:3'-5' exonuclease activity"/>
    <property type="evidence" value="ECO:0007669"/>
    <property type="project" value="UniProtKB-UniRule"/>
</dbReference>
<dbReference type="PANTHER" id="PTHR10133:SF27">
    <property type="entry name" value="DNA POLYMERASE NU"/>
    <property type="match status" value="1"/>
</dbReference>
<evidence type="ECO:0000259" key="21">
    <source>
        <dbReference type="SMART" id="SM00482"/>
    </source>
</evidence>
<evidence type="ECO:0000256" key="18">
    <source>
        <dbReference type="SAM" id="MobiDB-lite"/>
    </source>
</evidence>
<dbReference type="InterPro" id="IPR029060">
    <property type="entry name" value="PIN-like_dom_sf"/>
</dbReference>
<evidence type="ECO:0000256" key="11">
    <source>
        <dbReference type="ARBA" id="ARBA00022839"/>
    </source>
</evidence>
<dbReference type="PANTHER" id="PTHR10133">
    <property type="entry name" value="DNA POLYMERASE I"/>
    <property type="match status" value="1"/>
</dbReference>
<comment type="similarity">
    <text evidence="1 17">Belongs to the DNA polymerase type-A family.</text>
</comment>
<dbReference type="Pfam" id="PF01612">
    <property type="entry name" value="DNA_pol_A_exo1"/>
    <property type="match status" value="1"/>
</dbReference>
<dbReference type="EMBL" id="PQFZ01000009">
    <property type="protein sequence ID" value="POR50294.1"/>
    <property type="molecule type" value="Genomic_DNA"/>
</dbReference>
<evidence type="ECO:0000256" key="9">
    <source>
        <dbReference type="ARBA" id="ARBA00022763"/>
    </source>
</evidence>
<dbReference type="Gene3D" id="3.40.50.1010">
    <property type="entry name" value="5'-nuclease"/>
    <property type="match status" value="1"/>
</dbReference>
<dbReference type="Gene3D" id="1.20.1060.10">
    <property type="entry name" value="Taq DNA Polymerase, Chain T, domain 4"/>
    <property type="match status" value="1"/>
</dbReference>
<keyword evidence="9 17" id="KW-0227">DNA damage</keyword>
<reference evidence="22 23" key="1">
    <citation type="submission" date="2018-01" db="EMBL/GenBank/DDBJ databases">
        <title>Genomic Encyclopedia of Type Strains, Phase III (KMG-III): the genomes of soil and plant-associated and newly described type strains.</title>
        <authorList>
            <person name="Whitman W."/>
        </authorList>
    </citation>
    <scope>NUCLEOTIDE SEQUENCE [LARGE SCALE GENOMIC DNA]</scope>
    <source>
        <strain evidence="22 23">1131</strain>
    </source>
</reference>
<protein>
    <recommendedName>
        <fullName evidence="4 16">DNA polymerase I</fullName>
        <ecNumber evidence="3 16">2.7.7.7</ecNumber>
    </recommendedName>
</protein>
<evidence type="ECO:0000259" key="19">
    <source>
        <dbReference type="SMART" id="SM00474"/>
    </source>
</evidence>
<dbReference type="Gene3D" id="1.10.150.20">
    <property type="entry name" value="5' to 3' exonuclease, C-terminal subdomain"/>
    <property type="match status" value="2"/>
</dbReference>
<dbReference type="Gene3D" id="3.30.70.370">
    <property type="match status" value="1"/>
</dbReference>
<evidence type="ECO:0000256" key="13">
    <source>
        <dbReference type="ARBA" id="ARBA00023125"/>
    </source>
</evidence>
<dbReference type="InterPro" id="IPR012337">
    <property type="entry name" value="RNaseH-like_sf"/>
</dbReference>
<comment type="catalytic activity">
    <reaction evidence="15 17">
        <text>DNA(n) + a 2'-deoxyribonucleoside 5'-triphosphate = DNA(n+1) + diphosphate</text>
        <dbReference type="Rhea" id="RHEA:22508"/>
        <dbReference type="Rhea" id="RHEA-COMP:17339"/>
        <dbReference type="Rhea" id="RHEA-COMP:17340"/>
        <dbReference type="ChEBI" id="CHEBI:33019"/>
        <dbReference type="ChEBI" id="CHEBI:61560"/>
        <dbReference type="ChEBI" id="CHEBI:173112"/>
        <dbReference type="EC" id="2.7.7.7"/>
    </reaction>
</comment>
<comment type="caution">
    <text evidence="22">The sequence shown here is derived from an EMBL/GenBank/DDBJ whole genome shotgun (WGS) entry which is preliminary data.</text>
</comment>